<dbReference type="Proteomes" id="UP001172083">
    <property type="component" value="Unassembled WGS sequence"/>
</dbReference>
<gene>
    <name evidence="4" type="ORF">QQ020_27390</name>
</gene>
<dbReference type="Gene3D" id="2.60.40.380">
    <property type="entry name" value="Purple acid phosphatase-like, N-terminal"/>
    <property type="match status" value="1"/>
</dbReference>
<feature type="region of interest" description="Disordered" evidence="1">
    <location>
        <begin position="204"/>
        <end position="226"/>
    </location>
</feature>
<dbReference type="PANTHER" id="PTHR43606">
    <property type="entry name" value="PHOSPHATASE, PUTATIVE (AFU_ORTHOLOGUE AFUA_6G08710)-RELATED"/>
    <property type="match status" value="1"/>
</dbReference>
<sequence length="501" mass="56881">MLSLFRFVLLVIIIASCKPVEQDIFLGQGMMAGEVSATSVILQSRLTLSDTLVAGDLPGKQGLGRFEIDVDSAFTNPIVSSVLRALPESDFIIKEKVENLKPGSRYFYRLRFGRDSTILFTSETGTFKTLPAPDSPGTISFVVVTGMNYYYFHFGRYDRTKAYSGDDKHLGYPALETIKNLAPDYFIGTGDNVYFDHPKESNFKRTLDAGKQPHPGRYGGKEVTDETGMRRKYHEQFVQLRFRELFKNLGTYWEKDDHDYRFNDADPYQESPISHELGIKNFREQVPVVDPEDKEAKTYRTHRMGRDLQIWLLEGRDYRSPNQQDDGPDKTLLGAAQLKWLKETLLASDATFKLIISPTPIVGPDDAYKRDNHVNHAGFRHEGENLLLWLTENDFLKKNLYLICGDRHWQYHAQHPSGFEEFSTGALVDNNARAGRLAGDPDSTDPDGLIKQYYVQGTPESISGGFLSVTVDRNNDVPKALFTFYDETGEILYKAGKEVQK</sequence>
<evidence type="ECO:0000256" key="1">
    <source>
        <dbReference type="SAM" id="MobiDB-lite"/>
    </source>
</evidence>
<dbReference type="InterPro" id="IPR018946">
    <property type="entry name" value="PhoD-like_MPP"/>
</dbReference>
<accession>A0ABT8LDI2</accession>
<evidence type="ECO:0000259" key="2">
    <source>
        <dbReference type="Pfam" id="PF09423"/>
    </source>
</evidence>
<dbReference type="Gene3D" id="3.60.21.70">
    <property type="entry name" value="PhoD-like phosphatase"/>
    <property type="match status" value="1"/>
</dbReference>
<feature type="domain" description="PhoD-like phosphatase metallophosphatase" evidence="2">
    <location>
        <begin position="169"/>
        <end position="431"/>
    </location>
</feature>
<dbReference type="InterPro" id="IPR032093">
    <property type="entry name" value="PhoD_N"/>
</dbReference>
<organism evidence="4 5">
    <name type="scientific">Agaribacillus aureus</name>
    <dbReference type="NCBI Taxonomy" id="3051825"/>
    <lineage>
        <taxon>Bacteria</taxon>
        <taxon>Pseudomonadati</taxon>
        <taxon>Bacteroidota</taxon>
        <taxon>Cytophagia</taxon>
        <taxon>Cytophagales</taxon>
        <taxon>Splendidivirgaceae</taxon>
        <taxon>Agaribacillus</taxon>
    </lineage>
</organism>
<reference evidence="4" key="1">
    <citation type="submission" date="2023-06" db="EMBL/GenBank/DDBJ databases">
        <title>Genomic of Agaribacillus aureum.</title>
        <authorList>
            <person name="Wang G."/>
        </authorList>
    </citation>
    <scope>NUCLEOTIDE SEQUENCE</scope>
    <source>
        <strain evidence="4">BMA12</strain>
    </source>
</reference>
<dbReference type="InterPro" id="IPR029052">
    <property type="entry name" value="Metallo-depent_PP-like"/>
</dbReference>
<dbReference type="PROSITE" id="PS51257">
    <property type="entry name" value="PROKAR_LIPOPROTEIN"/>
    <property type="match status" value="1"/>
</dbReference>
<evidence type="ECO:0000313" key="5">
    <source>
        <dbReference type="Proteomes" id="UP001172083"/>
    </source>
</evidence>
<dbReference type="RefSeq" id="WP_346761170.1">
    <property type="nucleotide sequence ID" value="NZ_JAUJEB010000007.1"/>
</dbReference>
<name>A0ABT8LDI2_9BACT</name>
<keyword evidence="5" id="KW-1185">Reference proteome</keyword>
<evidence type="ECO:0000259" key="3">
    <source>
        <dbReference type="Pfam" id="PF16655"/>
    </source>
</evidence>
<dbReference type="Pfam" id="PF16655">
    <property type="entry name" value="PhoD_N"/>
    <property type="match status" value="1"/>
</dbReference>
<dbReference type="PANTHER" id="PTHR43606:SF1">
    <property type="entry name" value="PHOD-LIKE PHOSPHATASE METALLOPHOSPHATASE DOMAIN-CONTAINING PROTEIN"/>
    <property type="match status" value="1"/>
</dbReference>
<protein>
    <submittedName>
        <fullName evidence="4">Alkaline phosphatase D family protein</fullName>
    </submittedName>
</protein>
<dbReference type="Pfam" id="PF09423">
    <property type="entry name" value="PhoD"/>
    <property type="match status" value="1"/>
</dbReference>
<evidence type="ECO:0000313" key="4">
    <source>
        <dbReference type="EMBL" id="MDN5215833.1"/>
    </source>
</evidence>
<dbReference type="InterPro" id="IPR052900">
    <property type="entry name" value="Phospholipid_Metab_Enz"/>
</dbReference>
<comment type="caution">
    <text evidence="4">The sequence shown here is derived from an EMBL/GenBank/DDBJ whole genome shotgun (WGS) entry which is preliminary data.</text>
</comment>
<dbReference type="InterPro" id="IPR038607">
    <property type="entry name" value="PhoD-like_sf"/>
</dbReference>
<dbReference type="EMBL" id="JAUJEB010000007">
    <property type="protein sequence ID" value="MDN5215833.1"/>
    <property type="molecule type" value="Genomic_DNA"/>
</dbReference>
<feature type="domain" description="Phospholipase D N-terminal" evidence="3">
    <location>
        <begin position="28"/>
        <end position="129"/>
    </location>
</feature>
<dbReference type="SUPFAM" id="SSF56300">
    <property type="entry name" value="Metallo-dependent phosphatases"/>
    <property type="match status" value="1"/>
</dbReference>
<proteinExistence type="predicted"/>